<protein>
    <submittedName>
        <fullName evidence="1">Uncharacterized protein</fullName>
    </submittedName>
</protein>
<dbReference type="Proteomes" id="UP000298652">
    <property type="component" value="Chromosome 8"/>
</dbReference>
<accession>A0A4U6TLN0</accession>
<dbReference type="EMBL" id="CM016559">
    <property type="protein sequence ID" value="TKW02144.1"/>
    <property type="molecule type" value="Genomic_DNA"/>
</dbReference>
<sequence>MAAKFLLRPASPGWSPFLDPPLVTPEATSKVTSAPATPAAAISLLKARRSLHETIDRDDQSVIHYICINNQLYVCEGVLAWNKTFAWTVCFQVKRLLFHFFFPGWMGWA</sequence>
<dbReference type="AlphaFoldDB" id="A0A4U6TLN0"/>
<name>A0A4U6TLN0_SETVI</name>
<organism evidence="1 2">
    <name type="scientific">Setaria viridis</name>
    <name type="common">Green bristlegrass</name>
    <name type="synonym">Setaria italica subsp. viridis</name>
    <dbReference type="NCBI Taxonomy" id="4556"/>
    <lineage>
        <taxon>Eukaryota</taxon>
        <taxon>Viridiplantae</taxon>
        <taxon>Streptophyta</taxon>
        <taxon>Embryophyta</taxon>
        <taxon>Tracheophyta</taxon>
        <taxon>Spermatophyta</taxon>
        <taxon>Magnoliopsida</taxon>
        <taxon>Liliopsida</taxon>
        <taxon>Poales</taxon>
        <taxon>Poaceae</taxon>
        <taxon>PACMAD clade</taxon>
        <taxon>Panicoideae</taxon>
        <taxon>Panicodae</taxon>
        <taxon>Paniceae</taxon>
        <taxon>Cenchrinae</taxon>
        <taxon>Setaria</taxon>
    </lineage>
</organism>
<gene>
    <name evidence="1" type="ORF">SEVIR_8G226300v2</name>
</gene>
<dbReference type="Gramene" id="TKW02144">
    <property type="protein sequence ID" value="TKW02144"/>
    <property type="gene ID" value="SEVIR_8G226300v2"/>
</dbReference>
<evidence type="ECO:0000313" key="2">
    <source>
        <dbReference type="Proteomes" id="UP000298652"/>
    </source>
</evidence>
<reference evidence="1" key="1">
    <citation type="submission" date="2019-03" db="EMBL/GenBank/DDBJ databases">
        <title>WGS assembly of Setaria viridis.</title>
        <authorList>
            <person name="Huang P."/>
            <person name="Jenkins J."/>
            <person name="Grimwood J."/>
            <person name="Barry K."/>
            <person name="Healey A."/>
            <person name="Mamidi S."/>
            <person name="Sreedasyam A."/>
            <person name="Shu S."/>
            <person name="Feldman M."/>
            <person name="Wu J."/>
            <person name="Yu Y."/>
            <person name="Chen C."/>
            <person name="Johnson J."/>
            <person name="Rokhsar D."/>
            <person name="Baxter I."/>
            <person name="Schmutz J."/>
            <person name="Brutnell T."/>
            <person name="Kellogg E."/>
        </authorList>
    </citation>
    <scope>NUCLEOTIDE SEQUENCE [LARGE SCALE GENOMIC DNA]</scope>
</reference>
<proteinExistence type="predicted"/>
<evidence type="ECO:0000313" key="1">
    <source>
        <dbReference type="EMBL" id="TKW02144.1"/>
    </source>
</evidence>
<keyword evidence="2" id="KW-1185">Reference proteome</keyword>